<organism evidence="5 6">
    <name type="scientific">Nitzschia inconspicua</name>
    <dbReference type="NCBI Taxonomy" id="303405"/>
    <lineage>
        <taxon>Eukaryota</taxon>
        <taxon>Sar</taxon>
        <taxon>Stramenopiles</taxon>
        <taxon>Ochrophyta</taxon>
        <taxon>Bacillariophyta</taxon>
        <taxon>Bacillariophyceae</taxon>
        <taxon>Bacillariophycidae</taxon>
        <taxon>Bacillariales</taxon>
        <taxon>Bacillariaceae</taxon>
        <taxon>Nitzschia</taxon>
    </lineage>
</organism>
<evidence type="ECO:0000256" key="3">
    <source>
        <dbReference type="ARBA" id="ARBA00015522"/>
    </source>
</evidence>
<dbReference type="GO" id="GO:0005730">
    <property type="term" value="C:nucleolus"/>
    <property type="evidence" value="ECO:0007669"/>
    <property type="project" value="UniProtKB-SubCell"/>
</dbReference>
<evidence type="ECO:0000313" key="6">
    <source>
        <dbReference type="Proteomes" id="UP000693970"/>
    </source>
</evidence>
<protein>
    <recommendedName>
        <fullName evidence="3">Nucleolar protein 16</fullName>
    </recommendedName>
</protein>
<reference evidence="5" key="1">
    <citation type="journal article" date="2021" name="Sci. Rep.">
        <title>Diploid genomic architecture of Nitzschia inconspicua, an elite biomass production diatom.</title>
        <authorList>
            <person name="Oliver A."/>
            <person name="Podell S."/>
            <person name="Pinowska A."/>
            <person name="Traller J.C."/>
            <person name="Smith S.R."/>
            <person name="McClure R."/>
            <person name="Beliaev A."/>
            <person name="Bohutskyi P."/>
            <person name="Hill E.A."/>
            <person name="Rabines A."/>
            <person name="Zheng H."/>
            <person name="Allen L.Z."/>
            <person name="Kuo A."/>
            <person name="Grigoriev I.V."/>
            <person name="Allen A.E."/>
            <person name="Hazlebeck D."/>
            <person name="Allen E.E."/>
        </authorList>
    </citation>
    <scope>NUCLEOTIDE SEQUENCE</scope>
    <source>
        <strain evidence="5">Hildebrandi</strain>
    </source>
</reference>
<dbReference type="OrthoDB" id="285729at2759"/>
<evidence type="ECO:0000256" key="4">
    <source>
        <dbReference type="ARBA" id="ARBA00023242"/>
    </source>
</evidence>
<reference evidence="5" key="2">
    <citation type="submission" date="2021-04" db="EMBL/GenBank/DDBJ databases">
        <authorList>
            <person name="Podell S."/>
        </authorList>
    </citation>
    <scope>NUCLEOTIDE SEQUENCE</scope>
    <source>
        <strain evidence="5">Hildebrandi</strain>
    </source>
</reference>
<comment type="similarity">
    <text evidence="2">Belongs to the NOP16 family.</text>
</comment>
<comment type="caution">
    <text evidence="5">The sequence shown here is derived from an EMBL/GenBank/DDBJ whole genome shotgun (WGS) entry which is preliminary data.</text>
</comment>
<dbReference type="InterPro" id="IPR019002">
    <property type="entry name" value="Ribosome_biogenesis_Nop16"/>
</dbReference>
<evidence type="ECO:0000256" key="2">
    <source>
        <dbReference type="ARBA" id="ARBA00008479"/>
    </source>
</evidence>
<comment type="subcellular location">
    <subcellularLocation>
        <location evidence="1">Nucleus</location>
        <location evidence="1">Nucleolus</location>
    </subcellularLocation>
</comment>
<gene>
    <name evidence="5" type="ORF">IV203_030858</name>
</gene>
<keyword evidence="6" id="KW-1185">Reference proteome</keyword>
<evidence type="ECO:0000256" key="1">
    <source>
        <dbReference type="ARBA" id="ARBA00004604"/>
    </source>
</evidence>
<dbReference type="EMBL" id="JAGRRH010000006">
    <property type="protein sequence ID" value="KAG7368115.1"/>
    <property type="molecule type" value="Genomic_DNA"/>
</dbReference>
<name>A0A9K3LUG1_9STRA</name>
<dbReference type="AlphaFoldDB" id="A0A9K3LUG1"/>
<dbReference type="PANTHER" id="PTHR13243:SF1">
    <property type="entry name" value="NUCLEOLAR PROTEIN 16"/>
    <property type="match status" value="1"/>
</dbReference>
<dbReference type="Pfam" id="PF09420">
    <property type="entry name" value="Nop16"/>
    <property type="match status" value="1"/>
</dbReference>
<dbReference type="GO" id="GO:0042273">
    <property type="term" value="P:ribosomal large subunit biogenesis"/>
    <property type="evidence" value="ECO:0007669"/>
    <property type="project" value="TreeGrafter"/>
</dbReference>
<dbReference type="Proteomes" id="UP000693970">
    <property type="component" value="Unassembled WGS sequence"/>
</dbReference>
<keyword evidence="4" id="KW-0539">Nucleus</keyword>
<proteinExistence type="inferred from homology"/>
<dbReference type="PANTHER" id="PTHR13243">
    <property type="entry name" value="HSPC111 PROTEIN-RELATED"/>
    <property type="match status" value="1"/>
</dbReference>
<evidence type="ECO:0000313" key="5">
    <source>
        <dbReference type="EMBL" id="KAG7368115.1"/>
    </source>
</evidence>
<accession>A0A9K3LUG1</accession>
<sequence>MVKHGRNKKRRAGRIGRTKLKNKHSFRRWDPKPQIADAVVRQHWDPSKSPSVNLANLGLVARPNDDAKNIAPSQRIQPATNVNVVELFDIPDSDELREQKRQRRCPLKEEDQKYIVKCLAKYGDDYGKAFRDTKINYMQHTENQLRKMGARFLLLNEEQRVVEVPEKVKALVKTAEQ</sequence>